<dbReference type="AlphaFoldDB" id="A0A336NGG6"/>
<gene>
    <name evidence="1" type="ORF">NCTC12860_01300</name>
</gene>
<evidence type="ECO:0000313" key="1">
    <source>
        <dbReference type="EMBL" id="SSZ40154.1"/>
    </source>
</evidence>
<dbReference type="RefSeq" id="WP_015857123.1">
    <property type="nucleotide sequence ID" value="NZ_CACVBG010000011.1"/>
</dbReference>
<dbReference type="Proteomes" id="UP000253846">
    <property type="component" value="Unassembled WGS sequence"/>
</dbReference>
<name>A0A336NGG6_BARGR</name>
<dbReference type="OMA" id="SGWPHEA"/>
<accession>A0A336NGG6</accession>
<dbReference type="InterPro" id="IPR019289">
    <property type="entry name" value="Phage_tail_E/E"/>
</dbReference>
<dbReference type="Pfam" id="PF10109">
    <property type="entry name" value="Phage_TAC_7"/>
    <property type="match status" value="1"/>
</dbReference>
<evidence type="ECO:0000313" key="2">
    <source>
        <dbReference type="Proteomes" id="UP000253846"/>
    </source>
</evidence>
<reference evidence="1 2" key="1">
    <citation type="submission" date="2018-06" db="EMBL/GenBank/DDBJ databases">
        <authorList>
            <consortium name="Pathogen Informatics"/>
            <person name="Doyle S."/>
        </authorList>
    </citation>
    <scope>NUCLEOTIDE SEQUENCE [LARGE SCALE GENOMIC DNA]</scope>
    <source>
        <strain evidence="1 2">NCTC12860</strain>
    </source>
</reference>
<protein>
    <submittedName>
        <fullName evidence="1">Uncharacterized protein</fullName>
    </submittedName>
</protein>
<proteinExistence type="predicted"/>
<sequence>MTVQTSITHKLLVPITFEGKEHTEINLRRPKYKDLKATFKEDDADQLEFITSRLSGWPIDAVEEIDPYDMEDIREIIDFFSSRRASKTAKLPRNS</sequence>
<organism evidence="1 2">
    <name type="scientific">Bartonella grahamii</name>
    <dbReference type="NCBI Taxonomy" id="33045"/>
    <lineage>
        <taxon>Bacteria</taxon>
        <taxon>Pseudomonadati</taxon>
        <taxon>Pseudomonadota</taxon>
        <taxon>Alphaproteobacteria</taxon>
        <taxon>Hyphomicrobiales</taxon>
        <taxon>Bartonellaceae</taxon>
        <taxon>Bartonella</taxon>
    </lineage>
</organism>
<dbReference type="EMBL" id="UFTD01000002">
    <property type="protein sequence ID" value="SSZ40154.1"/>
    <property type="molecule type" value="Genomic_DNA"/>
</dbReference>